<dbReference type="EMBL" id="CP015578">
    <property type="protein sequence ID" value="ARQ98097.1"/>
    <property type="molecule type" value="Genomic_DNA"/>
</dbReference>
<dbReference type="AlphaFoldDB" id="A0A1X9SPD7"/>
<evidence type="ECO:0000313" key="2">
    <source>
        <dbReference type="EMBL" id="ARQ98097.1"/>
    </source>
</evidence>
<proteinExistence type="predicted"/>
<feature type="region of interest" description="Disordered" evidence="1">
    <location>
        <begin position="40"/>
        <end position="59"/>
    </location>
</feature>
<evidence type="ECO:0000313" key="3">
    <source>
        <dbReference type="Proteomes" id="UP000202031"/>
    </source>
</evidence>
<name>A0A1X9SPD7_9BACT</name>
<accession>A0A1X9SPD7</accession>
<dbReference type="Proteomes" id="UP000202031">
    <property type="component" value="Chromosome"/>
</dbReference>
<gene>
    <name evidence="2" type="ORF">CLAN_1374</name>
</gene>
<dbReference type="PROSITE" id="PS51257">
    <property type="entry name" value="PROKAR_LIPOPROTEIN"/>
    <property type="match status" value="1"/>
</dbReference>
<dbReference type="RefSeq" id="WP_100590904.1">
    <property type="nucleotide sequence ID" value="NZ_CP015578.1"/>
</dbReference>
<dbReference type="GeneID" id="46921842"/>
<reference evidence="3" key="1">
    <citation type="journal article" date="2017" name="Genome Biol. Evol.">
        <title>Comparative Genomic Analysis Identifies a Campylobacter Clade Deficient in Selenium Metabolism.</title>
        <authorList>
            <person name="Miller W.G."/>
            <person name="Yee E."/>
            <person name="Lopes B.S."/>
            <person name="Chapman M.H."/>
            <person name="Huynh S."/>
            <person name="Bono J.L."/>
            <person name="Parker C.T."/>
            <person name="Strachan N.J.C."/>
            <person name="Forbes K.J."/>
        </authorList>
    </citation>
    <scope>NUCLEOTIDE SEQUENCE [LARGE SCALE GENOMIC DNA]</scope>
    <source>
        <strain evidence="3">NCTC 13004</strain>
    </source>
</reference>
<sequence length="59" mass="6522">MRRLTLIFLVIFSFYGCDDKEPKKSLNNAIEIPPPDVPIAKSDGNASIDSDFPPMPVAE</sequence>
<evidence type="ECO:0008006" key="4">
    <source>
        <dbReference type="Google" id="ProtNLM"/>
    </source>
</evidence>
<protein>
    <recommendedName>
        <fullName evidence="4">Lipoprotein</fullName>
    </recommendedName>
</protein>
<dbReference type="KEGG" id="clx:CLAN_1374"/>
<organism evidence="2 3">
    <name type="scientific">Campylobacter lanienae NCTC 13004</name>
    <dbReference type="NCBI Taxonomy" id="1031753"/>
    <lineage>
        <taxon>Bacteria</taxon>
        <taxon>Pseudomonadati</taxon>
        <taxon>Campylobacterota</taxon>
        <taxon>Epsilonproteobacteria</taxon>
        <taxon>Campylobacterales</taxon>
        <taxon>Campylobacteraceae</taxon>
        <taxon>Campylobacter</taxon>
    </lineage>
</organism>
<evidence type="ECO:0000256" key="1">
    <source>
        <dbReference type="SAM" id="MobiDB-lite"/>
    </source>
</evidence>